<dbReference type="SMART" id="SM00729">
    <property type="entry name" value="Elp3"/>
    <property type="match status" value="1"/>
</dbReference>
<dbReference type="InterPro" id="IPR051198">
    <property type="entry name" value="BchE-like"/>
</dbReference>
<proteinExistence type="predicted"/>
<dbReference type="InterPro" id="IPR058240">
    <property type="entry name" value="rSAM_sf"/>
</dbReference>
<dbReference type="Gene3D" id="3.40.50.280">
    <property type="entry name" value="Cobalamin-binding domain"/>
    <property type="match status" value="1"/>
</dbReference>
<dbReference type="InterPro" id="IPR034466">
    <property type="entry name" value="Methyltransferase_Class_B"/>
</dbReference>
<comment type="caution">
    <text evidence="10">The sequence shown here is derived from an EMBL/GenBank/DDBJ whole genome shotgun (WGS) entry which is preliminary data.</text>
</comment>
<reference evidence="10 11" key="1">
    <citation type="submission" date="2017-11" db="EMBL/GenBank/DDBJ databases">
        <title>Evolution of Phototrophy in the Chloroflexi Phylum Driven by Horizontal Gene Transfer.</title>
        <authorList>
            <person name="Ward L.M."/>
            <person name="Hemp J."/>
            <person name="Shih P.M."/>
            <person name="Mcglynn S.E."/>
            <person name="Fischer W."/>
        </authorList>
    </citation>
    <scope>NUCLEOTIDE SEQUENCE [LARGE SCALE GENOMIC DNA]</scope>
    <source>
        <strain evidence="10">JP3_13</strain>
    </source>
</reference>
<comment type="cofactor">
    <cofactor evidence="1">
        <name>[4Fe-4S] cluster</name>
        <dbReference type="ChEBI" id="CHEBI:49883"/>
    </cofactor>
</comment>
<evidence type="ECO:0000256" key="7">
    <source>
        <dbReference type="ARBA" id="ARBA00023014"/>
    </source>
</evidence>
<dbReference type="CDD" id="cd01335">
    <property type="entry name" value="Radical_SAM"/>
    <property type="match status" value="1"/>
</dbReference>
<feature type="domain" description="Radical SAM core" evidence="9">
    <location>
        <begin position="211"/>
        <end position="438"/>
    </location>
</feature>
<dbReference type="Proteomes" id="UP000229681">
    <property type="component" value="Unassembled WGS sequence"/>
</dbReference>
<evidence type="ECO:0000256" key="6">
    <source>
        <dbReference type="ARBA" id="ARBA00023004"/>
    </source>
</evidence>
<evidence type="ECO:0000256" key="5">
    <source>
        <dbReference type="ARBA" id="ARBA00022723"/>
    </source>
</evidence>
<keyword evidence="6" id="KW-0408">Iron</keyword>
<dbReference type="Gene3D" id="3.80.30.20">
    <property type="entry name" value="tm_1862 like domain"/>
    <property type="match status" value="1"/>
</dbReference>
<sequence>MCVRATTDGQVDILLANPLFVWLDPVERQLMTPYFPLGLLYLAAVLRQQAYRVAIYDGAFERDYSGFERALARYQPKVVGITALITVRRNALALAEIAKRHGATVVFGGPDPTGKPEAYLKHVGVDGRRVVDLIVWDEGEATIVELMDHLTGRHGADQLNLRAIRGLRFLDEQGQIVSTPPRPAITNLDSIPFPARDLVDFEAYKKHWTERHGYWSMSMINTRGCPYACTWCQKGIFGRSYRSRSAANAAEEMRLIKEQYNPDQIRVVDDITGVDRKWIFEWRAEVLRRDAAIPFECLSRVNLVDVPLLKALQEIGCRKIYFGAESGSQKVLNAMKKGTKVEQIYRAAEACRQVGIHVYFFMMVGYPGEELEDLQASVKLLREALPDSFSTTIAYPLPGTEFYQQVRERILHDGDDWAFTAENKLLFERGKHNTRFYRWVQRWFNKEWEMARLQAGKLQASPLKRARIAFGLQVSRRAVQLLARLPGSTVTFHPAPGR</sequence>
<dbReference type="SFLD" id="SFLDS00029">
    <property type="entry name" value="Radical_SAM"/>
    <property type="match status" value="1"/>
</dbReference>
<keyword evidence="2" id="KW-0489">Methyltransferase</keyword>
<keyword evidence="5" id="KW-0479">Metal-binding</keyword>
<name>A0A2M8PGE1_9CHLR</name>
<keyword evidence="7" id="KW-0411">Iron-sulfur</keyword>
<dbReference type="InterPro" id="IPR007197">
    <property type="entry name" value="rSAM"/>
</dbReference>
<evidence type="ECO:0000259" key="8">
    <source>
        <dbReference type="PROSITE" id="PS51332"/>
    </source>
</evidence>
<organism evidence="10 11">
    <name type="scientific">Candidatus Thermofonsia Clade 1 bacterium</name>
    <dbReference type="NCBI Taxonomy" id="2364210"/>
    <lineage>
        <taxon>Bacteria</taxon>
        <taxon>Bacillati</taxon>
        <taxon>Chloroflexota</taxon>
        <taxon>Candidatus Thermofontia</taxon>
        <taxon>Candidatus Thermofonsia Clade 1</taxon>
    </lineage>
</organism>
<dbReference type="Pfam" id="PF02310">
    <property type="entry name" value="B12-binding"/>
    <property type="match status" value="1"/>
</dbReference>
<dbReference type="GO" id="GO:0051539">
    <property type="term" value="F:4 iron, 4 sulfur cluster binding"/>
    <property type="evidence" value="ECO:0007669"/>
    <property type="project" value="UniProtKB-KW"/>
</dbReference>
<dbReference type="PROSITE" id="PS51918">
    <property type="entry name" value="RADICAL_SAM"/>
    <property type="match status" value="1"/>
</dbReference>
<keyword evidence="3" id="KW-0808">Transferase</keyword>
<feature type="domain" description="B12-binding" evidence="8">
    <location>
        <begin position="10"/>
        <end position="157"/>
    </location>
</feature>
<evidence type="ECO:0000256" key="1">
    <source>
        <dbReference type="ARBA" id="ARBA00001966"/>
    </source>
</evidence>
<dbReference type="InterPro" id="IPR006158">
    <property type="entry name" value="Cobalamin-bd"/>
</dbReference>
<dbReference type="InterPro" id="IPR023404">
    <property type="entry name" value="rSAM_horseshoe"/>
</dbReference>
<dbReference type="GO" id="GO:0046872">
    <property type="term" value="F:metal ion binding"/>
    <property type="evidence" value="ECO:0007669"/>
    <property type="project" value="UniProtKB-KW"/>
</dbReference>
<dbReference type="Pfam" id="PF04055">
    <property type="entry name" value="Radical_SAM"/>
    <property type="match status" value="1"/>
</dbReference>
<evidence type="ECO:0000256" key="3">
    <source>
        <dbReference type="ARBA" id="ARBA00022679"/>
    </source>
</evidence>
<evidence type="ECO:0000313" key="11">
    <source>
        <dbReference type="Proteomes" id="UP000229681"/>
    </source>
</evidence>
<dbReference type="PANTHER" id="PTHR43409:SF7">
    <property type="entry name" value="BLL1977 PROTEIN"/>
    <property type="match status" value="1"/>
</dbReference>
<dbReference type="InterPro" id="IPR006638">
    <property type="entry name" value="Elp3/MiaA/NifB-like_rSAM"/>
</dbReference>
<accession>A0A2M8PGE1</accession>
<dbReference type="AlphaFoldDB" id="A0A2M8PGE1"/>
<dbReference type="SFLD" id="SFLDG01082">
    <property type="entry name" value="B12-binding_domain_containing"/>
    <property type="match status" value="1"/>
</dbReference>
<dbReference type="SFLD" id="SFLDG01123">
    <property type="entry name" value="methyltransferase_(Class_B)"/>
    <property type="match status" value="1"/>
</dbReference>
<dbReference type="CDD" id="cd02068">
    <property type="entry name" value="radical_SAM_B12_BD"/>
    <property type="match status" value="1"/>
</dbReference>
<keyword evidence="4" id="KW-0949">S-adenosyl-L-methionine</keyword>
<dbReference type="SUPFAM" id="SSF102114">
    <property type="entry name" value="Radical SAM enzymes"/>
    <property type="match status" value="1"/>
</dbReference>
<dbReference type="EMBL" id="PGTM01000041">
    <property type="protein sequence ID" value="PJF36620.1"/>
    <property type="molecule type" value="Genomic_DNA"/>
</dbReference>
<gene>
    <name evidence="10" type="ORF">CUN49_04465</name>
</gene>
<dbReference type="GO" id="GO:0031419">
    <property type="term" value="F:cobalamin binding"/>
    <property type="evidence" value="ECO:0007669"/>
    <property type="project" value="InterPro"/>
</dbReference>
<dbReference type="GO" id="GO:0003824">
    <property type="term" value="F:catalytic activity"/>
    <property type="evidence" value="ECO:0007669"/>
    <property type="project" value="InterPro"/>
</dbReference>
<protein>
    <submittedName>
        <fullName evidence="10">Uncharacterized protein</fullName>
    </submittedName>
</protein>
<dbReference type="PANTHER" id="PTHR43409">
    <property type="entry name" value="ANAEROBIC MAGNESIUM-PROTOPORPHYRIN IX MONOMETHYL ESTER CYCLASE-RELATED"/>
    <property type="match status" value="1"/>
</dbReference>
<evidence type="ECO:0000259" key="9">
    <source>
        <dbReference type="PROSITE" id="PS51918"/>
    </source>
</evidence>
<evidence type="ECO:0000313" key="10">
    <source>
        <dbReference type="EMBL" id="PJF36620.1"/>
    </source>
</evidence>
<evidence type="ECO:0000256" key="4">
    <source>
        <dbReference type="ARBA" id="ARBA00022691"/>
    </source>
</evidence>
<dbReference type="GO" id="GO:0005829">
    <property type="term" value="C:cytosol"/>
    <property type="evidence" value="ECO:0007669"/>
    <property type="project" value="TreeGrafter"/>
</dbReference>
<evidence type="ECO:0000256" key="2">
    <source>
        <dbReference type="ARBA" id="ARBA00022603"/>
    </source>
</evidence>
<dbReference type="PROSITE" id="PS51332">
    <property type="entry name" value="B12_BINDING"/>
    <property type="match status" value="1"/>
</dbReference>